<keyword evidence="2" id="KW-1185">Reference proteome</keyword>
<protein>
    <submittedName>
        <fullName evidence="1">Uncharacterized protein</fullName>
    </submittedName>
</protein>
<evidence type="ECO:0000313" key="2">
    <source>
        <dbReference type="Proteomes" id="UP000184368"/>
    </source>
</evidence>
<accession>A0A1M5DX42</accession>
<dbReference type="AlphaFoldDB" id="A0A1M5DX42"/>
<proteinExistence type="predicted"/>
<gene>
    <name evidence="1" type="ORF">SAMN05444008_111117</name>
</gene>
<dbReference type="Proteomes" id="UP000184368">
    <property type="component" value="Unassembled WGS sequence"/>
</dbReference>
<sequence>MKYLRLFCFKCLPLLKGARLKQLYTLVFGGFSLPFNNPLFAKETTVEGQGKSPETDDT</sequence>
<name>A0A1M5DX42_9BACT</name>
<evidence type="ECO:0000313" key="1">
    <source>
        <dbReference type="EMBL" id="SHF71533.1"/>
    </source>
</evidence>
<organism evidence="1 2">
    <name type="scientific">Cnuella takakiae</name>
    <dbReference type="NCBI Taxonomy" id="1302690"/>
    <lineage>
        <taxon>Bacteria</taxon>
        <taxon>Pseudomonadati</taxon>
        <taxon>Bacteroidota</taxon>
        <taxon>Chitinophagia</taxon>
        <taxon>Chitinophagales</taxon>
        <taxon>Chitinophagaceae</taxon>
        <taxon>Cnuella</taxon>
    </lineage>
</organism>
<dbReference type="EMBL" id="FQUO01000011">
    <property type="protein sequence ID" value="SHF71533.1"/>
    <property type="molecule type" value="Genomic_DNA"/>
</dbReference>
<reference evidence="1 2" key="1">
    <citation type="submission" date="2016-11" db="EMBL/GenBank/DDBJ databases">
        <authorList>
            <person name="Jaros S."/>
            <person name="Januszkiewicz K."/>
            <person name="Wedrychowicz H."/>
        </authorList>
    </citation>
    <scope>NUCLEOTIDE SEQUENCE [LARGE SCALE GENOMIC DNA]</scope>
    <source>
        <strain evidence="1 2">DSM 26897</strain>
    </source>
</reference>